<keyword evidence="5 7" id="KW-0472">Membrane</keyword>
<dbReference type="Pfam" id="PF02687">
    <property type="entry name" value="FtsX"/>
    <property type="match status" value="2"/>
</dbReference>
<evidence type="ECO:0000256" key="3">
    <source>
        <dbReference type="ARBA" id="ARBA00022692"/>
    </source>
</evidence>
<dbReference type="Pfam" id="PF12704">
    <property type="entry name" value="MacB_PCD"/>
    <property type="match status" value="1"/>
</dbReference>
<gene>
    <name evidence="10" type="ORF">GCM10008905_07760</name>
</gene>
<dbReference type="Proteomes" id="UP001500339">
    <property type="component" value="Unassembled WGS sequence"/>
</dbReference>
<feature type="domain" description="ABC3 transporter permease C-terminal" evidence="8">
    <location>
        <begin position="713"/>
        <end position="828"/>
    </location>
</feature>
<feature type="transmembrane region" description="Helical" evidence="7">
    <location>
        <begin position="238"/>
        <end position="261"/>
    </location>
</feature>
<keyword evidence="3 7" id="KW-0812">Transmembrane</keyword>
<reference evidence="10 11" key="1">
    <citation type="journal article" date="2019" name="Int. J. Syst. Evol. Microbiol.">
        <title>The Global Catalogue of Microorganisms (GCM) 10K type strain sequencing project: providing services to taxonomists for standard genome sequencing and annotation.</title>
        <authorList>
            <consortium name="The Broad Institute Genomics Platform"/>
            <consortium name="The Broad Institute Genome Sequencing Center for Infectious Disease"/>
            <person name="Wu L."/>
            <person name="Ma J."/>
        </authorList>
    </citation>
    <scope>NUCLEOTIDE SEQUENCE [LARGE SCALE GENOMIC DNA]</scope>
    <source>
        <strain evidence="10 11">JCM 1405</strain>
    </source>
</reference>
<feature type="transmembrane region" description="Helical" evidence="7">
    <location>
        <begin position="802"/>
        <end position="821"/>
    </location>
</feature>
<dbReference type="InterPro" id="IPR050250">
    <property type="entry name" value="Macrolide_Exporter_MacB"/>
</dbReference>
<evidence type="ECO:0000256" key="6">
    <source>
        <dbReference type="ARBA" id="ARBA00038076"/>
    </source>
</evidence>
<feature type="transmembrane region" description="Helical" evidence="7">
    <location>
        <begin position="338"/>
        <end position="356"/>
    </location>
</feature>
<dbReference type="RefSeq" id="WP_343766867.1">
    <property type="nucleotide sequence ID" value="NZ_BAAACF010000001.1"/>
</dbReference>
<evidence type="ECO:0000256" key="2">
    <source>
        <dbReference type="ARBA" id="ARBA00022475"/>
    </source>
</evidence>
<evidence type="ECO:0000259" key="9">
    <source>
        <dbReference type="Pfam" id="PF12704"/>
    </source>
</evidence>
<accession>A0ABN1IQX5</accession>
<feature type="transmembrane region" description="Helical" evidence="7">
    <location>
        <begin position="293"/>
        <end position="318"/>
    </location>
</feature>
<feature type="domain" description="ABC3 transporter permease C-terminal" evidence="8">
    <location>
        <begin position="244"/>
        <end position="366"/>
    </location>
</feature>
<protein>
    <submittedName>
        <fullName evidence="10">ABC transporter permease</fullName>
    </submittedName>
</protein>
<feature type="transmembrane region" description="Helical" evidence="7">
    <location>
        <begin position="708"/>
        <end position="735"/>
    </location>
</feature>
<evidence type="ECO:0000256" key="7">
    <source>
        <dbReference type="SAM" id="Phobius"/>
    </source>
</evidence>
<evidence type="ECO:0000256" key="1">
    <source>
        <dbReference type="ARBA" id="ARBA00004651"/>
    </source>
</evidence>
<keyword evidence="4 7" id="KW-1133">Transmembrane helix</keyword>
<sequence>MITNYNQLTGKYLRANKKRNILTVIGIILSVALISSIGLFIKGMQDLQIEDAKNSRGAYHLIYKKVDESLALKLKSNPSVGRSGLYKIGEKFTINNELVIEEVITTDSAIELSPYKIKEGKIPEINNEVAVEKWVLETIDKNIKIGDKFKITDKEYKLVGILDDVIKNQMDTNGVLLRKDNNIDEKNSMMLIEISSKANLKKALKELNELAPVETIVPNTVLLEMQGAGGFNSALGGLYTTVAVIISIVVVATIAVIYNSFYISVVERIKQFGLLRAIGTTPKQIRNLVFREASVLALIGVPIGLICGVIAICGIDLAFKLIAKDAFQIIKLSLSPRILGISGLIGLLTIYMSAFIPAHFAGKLSPLVAISSRNSITKEKIKRRKSLIMGSLFGFEGSLASKNIKRNRKRYRVTVFSIIISVVLFITFKSFMDLSFNIGNNLNESMKTHFSVIISDDGINKYEAIDDNIINDIKSLSSIDKVYKVYDNYSFLNVIAKNKEIDEFKNFPVYEGSEDIYRNINIDGGDKTLMSSSIAIYDKEAIKVCKKYIKSGNIDVEKLNKEKGVILIGKNIVFNPQTKNNFYGPIADIKVEDEIPLQYINPSKDPVEFGKGEVKKVKVMAILKDEPFFFRGSQNGLKIIATEEIAKELVGAKEIQPVNLNIMIKDEKNSEKVKEEIEGVIKSNSSLRIINHIDNNREGNSAILMVKILLYGFVIVVSLIGSVNIINTLTTNIILRKKEFGMLKAVGLTQKGLKKMITLEGLLYGVVGTVYGSVIGTGLSYLTFSGMNRLRESAWVIPWDSIAIAGAAAIIIGYVSVLAPLRRIEKENLIDGIREEY</sequence>
<dbReference type="PANTHER" id="PTHR30572:SF4">
    <property type="entry name" value="ABC TRANSPORTER PERMEASE YTRF"/>
    <property type="match status" value="1"/>
</dbReference>
<feature type="transmembrane region" description="Helical" evidence="7">
    <location>
        <begin position="21"/>
        <end position="41"/>
    </location>
</feature>
<feature type="transmembrane region" description="Helical" evidence="7">
    <location>
        <begin position="411"/>
        <end position="432"/>
    </location>
</feature>
<dbReference type="InterPro" id="IPR003838">
    <property type="entry name" value="ABC3_permease_C"/>
</dbReference>
<dbReference type="PANTHER" id="PTHR30572">
    <property type="entry name" value="MEMBRANE COMPONENT OF TRANSPORTER-RELATED"/>
    <property type="match status" value="1"/>
</dbReference>
<dbReference type="EMBL" id="BAAACF010000001">
    <property type="protein sequence ID" value="GAA0719557.1"/>
    <property type="molecule type" value="Genomic_DNA"/>
</dbReference>
<feature type="domain" description="MacB-like periplasmic core" evidence="9">
    <location>
        <begin position="21"/>
        <end position="209"/>
    </location>
</feature>
<keyword evidence="11" id="KW-1185">Reference proteome</keyword>
<proteinExistence type="inferred from homology"/>
<name>A0ABN1IQX5_9CLOT</name>
<evidence type="ECO:0000256" key="5">
    <source>
        <dbReference type="ARBA" id="ARBA00023136"/>
    </source>
</evidence>
<comment type="subcellular location">
    <subcellularLocation>
        <location evidence="1">Cell membrane</location>
        <topology evidence="1">Multi-pass membrane protein</topology>
    </subcellularLocation>
</comment>
<evidence type="ECO:0000313" key="11">
    <source>
        <dbReference type="Proteomes" id="UP001500339"/>
    </source>
</evidence>
<evidence type="ECO:0000256" key="4">
    <source>
        <dbReference type="ARBA" id="ARBA00022989"/>
    </source>
</evidence>
<comment type="similarity">
    <text evidence="6">Belongs to the ABC-4 integral membrane protein family.</text>
</comment>
<organism evidence="10 11">
    <name type="scientific">Clostridium malenominatum</name>
    <dbReference type="NCBI Taxonomy" id="1539"/>
    <lineage>
        <taxon>Bacteria</taxon>
        <taxon>Bacillati</taxon>
        <taxon>Bacillota</taxon>
        <taxon>Clostridia</taxon>
        <taxon>Eubacteriales</taxon>
        <taxon>Clostridiaceae</taxon>
        <taxon>Clostridium</taxon>
    </lineage>
</organism>
<keyword evidence="2" id="KW-1003">Cell membrane</keyword>
<evidence type="ECO:0000313" key="10">
    <source>
        <dbReference type="EMBL" id="GAA0719557.1"/>
    </source>
</evidence>
<dbReference type="InterPro" id="IPR025857">
    <property type="entry name" value="MacB_PCD"/>
</dbReference>
<evidence type="ECO:0000259" key="8">
    <source>
        <dbReference type="Pfam" id="PF02687"/>
    </source>
</evidence>
<feature type="transmembrane region" description="Helical" evidence="7">
    <location>
        <begin position="761"/>
        <end position="782"/>
    </location>
</feature>
<comment type="caution">
    <text evidence="10">The sequence shown here is derived from an EMBL/GenBank/DDBJ whole genome shotgun (WGS) entry which is preliminary data.</text>
</comment>